<name>A0ABR4FJM8_9EURO</name>
<evidence type="ECO:0000313" key="2">
    <source>
        <dbReference type="EMBL" id="KAL2783461.1"/>
    </source>
</evidence>
<organism evidence="2 3">
    <name type="scientific">Aspergillus keveii</name>
    <dbReference type="NCBI Taxonomy" id="714993"/>
    <lineage>
        <taxon>Eukaryota</taxon>
        <taxon>Fungi</taxon>
        <taxon>Dikarya</taxon>
        <taxon>Ascomycota</taxon>
        <taxon>Pezizomycotina</taxon>
        <taxon>Eurotiomycetes</taxon>
        <taxon>Eurotiomycetidae</taxon>
        <taxon>Eurotiales</taxon>
        <taxon>Aspergillaceae</taxon>
        <taxon>Aspergillus</taxon>
        <taxon>Aspergillus subgen. Nidulantes</taxon>
    </lineage>
</organism>
<feature type="region of interest" description="Disordered" evidence="1">
    <location>
        <begin position="1"/>
        <end position="29"/>
    </location>
</feature>
<feature type="region of interest" description="Disordered" evidence="1">
    <location>
        <begin position="414"/>
        <end position="434"/>
    </location>
</feature>
<sequence length="648" mass="72523">MADVYYWSDTGGYDPVEDPPPEKEPDIVPTTLRPRVPLSILQWVHMYDYYGLREDPSVLRLDAKPRVNATSLDYIWPPELESQEKEASTDGILSRFSWCRWITCLWPRSHKSTHSHTVKTDFQGPAPLTLPGIPAGPKSHEPRRNPDVDRAINDLLRLIKADAPHLDESLLHSFQKLPELSEHLRRRLEEAPDSLLGPSSSGLAHILRIAYAGCTHLNWVLFRKLAPRVIAAAIATNELRDALALSICVDNFHLDQDEEGLNDLAAALAQSTTLKQLCILQRPDSDNDDASARFCAKLLSSGDLHLLRGKTIYSTCAFSAPLRGRNVTPQSTTSATSASPVAQVVPAIQMFTFNAHQHEGIADTDYSQYYNMGNNFLHPEGFAARFLSYLRSAGSGSGSDKAIMQFSRGVAPSLTRTTNTTTDNDNGTSLSSSSGRFAMGPIPAGFFGTRATASDHNQSRARRVRLGDIHPGSWVVLLEQQGLDSSDNFDGDDDDSYYDKEEDDIVLRYSFIRIRQISADIAPAGHEQQEQHHTPDLVPDHNPNPNLMDVVGGLIDFLHLTVPELDTSTWEKRVSEAERDFLASARDLQKRRSYERTKDMDIFTWERRMIEVDRRRAAGLPEITRREPSVDVRVLDEGRVRDLLGRLL</sequence>
<protein>
    <submittedName>
        <fullName evidence="2">Uncharacterized protein</fullName>
    </submittedName>
</protein>
<proteinExistence type="predicted"/>
<evidence type="ECO:0000256" key="1">
    <source>
        <dbReference type="SAM" id="MobiDB-lite"/>
    </source>
</evidence>
<reference evidence="2 3" key="1">
    <citation type="submission" date="2024-07" db="EMBL/GenBank/DDBJ databases">
        <title>Section-level genome sequencing and comparative genomics of Aspergillus sections Usti and Cavernicolus.</title>
        <authorList>
            <consortium name="Lawrence Berkeley National Laboratory"/>
            <person name="Nybo J.L."/>
            <person name="Vesth T.C."/>
            <person name="Theobald S."/>
            <person name="Frisvad J.C."/>
            <person name="Larsen T.O."/>
            <person name="Kjaerboelling I."/>
            <person name="Rothschild-Mancinelli K."/>
            <person name="Lyhne E.K."/>
            <person name="Kogle M.E."/>
            <person name="Barry K."/>
            <person name="Clum A."/>
            <person name="Na H."/>
            <person name="Ledsgaard L."/>
            <person name="Lin J."/>
            <person name="Lipzen A."/>
            <person name="Kuo A."/>
            <person name="Riley R."/>
            <person name="Mondo S."/>
            <person name="Labutti K."/>
            <person name="Haridas S."/>
            <person name="Pangalinan J."/>
            <person name="Salamov A.A."/>
            <person name="Simmons B.A."/>
            <person name="Magnuson J.K."/>
            <person name="Chen J."/>
            <person name="Drula E."/>
            <person name="Henrissat B."/>
            <person name="Wiebenga A."/>
            <person name="Lubbers R.J."/>
            <person name="Gomes A.C."/>
            <person name="Makela M.R."/>
            <person name="Stajich J."/>
            <person name="Grigoriev I.V."/>
            <person name="Mortensen U.H."/>
            <person name="De Vries R.P."/>
            <person name="Baker S.E."/>
            <person name="Andersen M.R."/>
        </authorList>
    </citation>
    <scope>NUCLEOTIDE SEQUENCE [LARGE SCALE GENOMIC DNA]</scope>
    <source>
        <strain evidence="2 3">CBS 209.92</strain>
    </source>
</reference>
<accession>A0ABR4FJM8</accession>
<dbReference type="Proteomes" id="UP001610563">
    <property type="component" value="Unassembled WGS sequence"/>
</dbReference>
<gene>
    <name evidence="2" type="ORF">BJX66DRAFT_127504</name>
</gene>
<comment type="caution">
    <text evidence="2">The sequence shown here is derived from an EMBL/GenBank/DDBJ whole genome shotgun (WGS) entry which is preliminary data.</text>
</comment>
<keyword evidence="3" id="KW-1185">Reference proteome</keyword>
<dbReference type="EMBL" id="JBFTWV010000234">
    <property type="protein sequence ID" value="KAL2783461.1"/>
    <property type="molecule type" value="Genomic_DNA"/>
</dbReference>
<evidence type="ECO:0000313" key="3">
    <source>
        <dbReference type="Proteomes" id="UP001610563"/>
    </source>
</evidence>